<evidence type="ECO:0000313" key="3">
    <source>
        <dbReference type="EMBL" id="GAA0371011.1"/>
    </source>
</evidence>
<dbReference type="PANTHER" id="PTHR35335:SF1">
    <property type="entry name" value="UPF0716 PROTEIN FXSA"/>
    <property type="match status" value="1"/>
</dbReference>
<gene>
    <name evidence="3" type="primary">fxsA</name>
    <name evidence="3" type="ORF">GCM10009092_39170</name>
</gene>
<keyword evidence="2" id="KW-1133">Transmembrane helix</keyword>
<feature type="transmembrane region" description="Helical" evidence="2">
    <location>
        <begin position="30"/>
        <end position="55"/>
    </location>
</feature>
<organism evidence="3 4">
    <name type="scientific">Bowmanella denitrificans</name>
    <dbReference type="NCBI Taxonomy" id="366582"/>
    <lineage>
        <taxon>Bacteria</taxon>
        <taxon>Pseudomonadati</taxon>
        <taxon>Pseudomonadota</taxon>
        <taxon>Gammaproteobacteria</taxon>
        <taxon>Alteromonadales</taxon>
        <taxon>Alteromonadaceae</taxon>
        <taxon>Bowmanella</taxon>
    </lineage>
</organism>
<keyword evidence="2" id="KW-0472">Membrane</keyword>
<proteinExistence type="predicted"/>
<dbReference type="NCBIfam" id="NF008528">
    <property type="entry name" value="PRK11463.1-2"/>
    <property type="match status" value="1"/>
</dbReference>
<feature type="transmembrane region" description="Helical" evidence="2">
    <location>
        <begin position="76"/>
        <end position="103"/>
    </location>
</feature>
<dbReference type="Pfam" id="PF04186">
    <property type="entry name" value="FxsA"/>
    <property type="match status" value="1"/>
</dbReference>
<accession>A0ABN0XRH2</accession>
<sequence length="161" mass="17532">MGKLLFSLFVLMPIVEIALLIEVGEQIGGWPTIGLVILTAAIGAALVRQQGVATLMQARRKMDNGQLPGQEMLEGLMLAVSGVLLLTPGFVTDALGLFLVLPFSRPVIARWLMKRAVVAGSTTQTSGFYQYQQRGDQGSTFEGEYEVKRDGRDPKLPPDNR</sequence>
<feature type="region of interest" description="Disordered" evidence="1">
    <location>
        <begin position="134"/>
        <end position="161"/>
    </location>
</feature>
<reference evidence="3 4" key="1">
    <citation type="journal article" date="2019" name="Int. J. Syst. Evol. Microbiol.">
        <title>The Global Catalogue of Microorganisms (GCM) 10K type strain sequencing project: providing services to taxonomists for standard genome sequencing and annotation.</title>
        <authorList>
            <consortium name="The Broad Institute Genomics Platform"/>
            <consortium name="The Broad Institute Genome Sequencing Center for Infectious Disease"/>
            <person name="Wu L."/>
            <person name="Ma J."/>
        </authorList>
    </citation>
    <scope>NUCLEOTIDE SEQUENCE [LARGE SCALE GENOMIC DNA]</scope>
    <source>
        <strain evidence="3 4">JCM 13378</strain>
    </source>
</reference>
<evidence type="ECO:0000313" key="4">
    <source>
        <dbReference type="Proteomes" id="UP001501757"/>
    </source>
</evidence>
<dbReference type="PANTHER" id="PTHR35335">
    <property type="entry name" value="UPF0716 PROTEIN FXSA"/>
    <property type="match status" value="1"/>
</dbReference>
<keyword evidence="4" id="KW-1185">Reference proteome</keyword>
<evidence type="ECO:0000256" key="1">
    <source>
        <dbReference type="SAM" id="MobiDB-lite"/>
    </source>
</evidence>
<comment type="caution">
    <text evidence="3">The sequence shown here is derived from an EMBL/GenBank/DDBJ whole genome shotgun (WGS) entry which is preliminary data.</text>
</comment>
<evidence type="ECO:0000256" key="2">
    <source>
        <dbReference type="SAM" id="Phobius"/>
    </source>
</evidence>
<feature type="compositionally biased region" description="Basic and acidic residues" evidence="1">
    <location>
        <begin position="145"/>
        <end position="161"/>
    </location>
</feature>
<dbReference type="RefSeq" id="WP_343847178.1">
    <property type="nucleotide sequence ID" value="NZ_BAAAEI010000024.1"/>
</dbReference>
<name>A0ABN0XRH2_9ALTE</name>
<keyword evidence="2" id="KW-0812">Transmembrane</keyword>
<dbReference type="Proteomes" id="UP001501757">
    <property type="component" value="Unassembled WGS sequence"/>
</dbReference>
<dbReference type="InterPro" id="IPR007313">
    <property type="entry name" value="FxsA"/>
</dbReference>
<protein>
    <submittedName>
        <fullName evidence="3">Membrane protein FxsA</fullName>
    </submittedName>
</protein>
<dbReference type="EMBL" id="BAAAEI010000024">
    <property type="protein sequence ID" value="GAA0371011.1"/>
    <property type="molecule type" value="Genomic_DNA"/>
</dbReference>